<accession>A0AAV2KUU6</accession>
<organism evidence="2 3">
    <name type="scientific">Knipowitschia caucasica</name>
    <name type="common">Caucasian dwarf goby</name>
    <name type="synonym">Pomatoschistus caucasicus</name>
    <dbReference type="NCBI Taxonomy" id="637954"/>
    <lineage>
        <taxon>Eukaryota</taxon>
        <taxon>Metazoa</taxon>
        <taxon>Chordata</taxon>
        <taxon>Craniata</taxon>
        <taxon>Vertebrata</taxon>
        <taxon>Euteleostomi</taxon>
        <taxon>Actinopterygii</taxon>
        <taxon>Neopterygii</taxon>
        <taxon>Teleostei</taxon>
        <taxon>Neoteleostei</taxon>
        <taxon>Acanthomorphata</taxon>
        <taxon>Gobiaria</taxon>
        <taxon>Gobiiformes</taxon>
        <taxon>Gobioidei</taxon>
        <taxon>Gobiidae</taxon>
        <taxon>Gobiinae</taxon>
        <taxon>Knipowitschia</taxon>
    </lineage>
</organism>
<evidence type="ECO:0000313" key="3">
    <source>
        <dbReference type="Proteomes" id="UP001497482"/>
    </source>
</evidence>
<gene>
    <name evidence="2" type="ORF">KC01_LOCUS21749</name>
</gene>
<keyword evidence="3" id="KW-1185">Reference proteome</keyword>
<evidence type="ECO:0000256" key="1">
    <source>
        <dbReference type="SAM" id="MobiDB-lite"/>
    </source>
</evidence>
<feature type="compositionally biased region" description="Basic and acidic residues" evidence="1">
    <location>
        <begin position="100"/>
        <end position="122"/>
    </location>
</feature>
<dbReference type="Proteomes" id="UP001497482">
    <property type="component" value="Chromosome 2"/>
</dbReference>
<protein>
    <submittedName>
        <fullName evidence="2">Uncharacterized protein</fullName>
    </submittedName>
</protein>
<evidence type="ECO:0000313" key="2">
    <source>
        <dbReference type="EMBL" id="CAL1592503.1"/>
    </source>
</evidence>
<proteinExistence type="predicted"/>
<feature type="compositionally biased region" description="Polar residues" evidence="1">
    <location>
        <begin position="86"/>
        <end position="99"/>
    </location>
</feature>
<reference evidence="2 3" key="1">
    <citation type="submission" date="2024-04" db="EMBL/GenBank/DDBJ databases">
        <authorList>
            <person name="Waldvogel A.-M."/>
            <person name="Schoenle A."/>
        </authorList>
    </citation>
    <scope>NUCLEOTIDE SEQUENCE [LARGE SCALE GENOMIC DNA]</scope>
</reference>
<dbReference type="AlphaFoldDB" id="A0AAV2KUU6"/>
<dbReference type="EMBL" id="OZ035824">
    <property type="protein sequence ID" value="CAL1592503.1"/>
    <property type="molecule type" value="Genomic_DNA"/>
</dbReference>
<sequence length="122" mass="14258">MSWSADSSKFAPYLEMPRTHRECADSRVQDWSVLRYEDLEQVAAAQCRKVRVSSVSFPAIRESRQSWSMPRSQACQCRSHHRPVSLRTTTRQSRASQEPQIRRGDHAREQSRTVIRDRTQVL</sequence>
<name>A0AAV2KUU6_KNICA</name>
<feature type="region of interest" description="Disordered" evidence="1">
    <location>
        <begin position="71"/>
        <end position="122"/>
    </location>
</feature>